<proteinExistence type="predicted"/>
<feature type="compositionally biased region" description="Basic and acidic residues" evidence="1">
    <location>
        <begin position="70"/>
        <end position="88"/>
    </location>
</feature>
<feature type="region of interest" description="Disordered" evidence="1">
    <location>
        <begin position="42"/>
        <end position="88"/>
    </location>
</feature>
<reference evidence="2" key="1">
    <citation type="submission" date="2024-07" db="EMBL/GenBank/DDBJ databases">
        <authorList>
            <person name="Yu S.T."/>
        </authorList>
    </citation>
    <scope>NUCLEOTIDE SEQUENCE</scope>
    <source>
        <strain evidence="2">R35</strain>
    </source>
</reference>
<dbReference type="AlphaFoldDB" id="A0AB39SCS4"/>
<organism evidence="2">
    <name type="scientific">Streptomyces sp. R35</name>
    <dbReference type="NCBI Taxonomy" id="3238630"/>
    <lineage>
        <taxon>Bacteria</taxon>
        <taxon>Bacillati</taxon>
        <taxon>Actinomycetota</taxon>
        <taxon>Actinomycetes</taxon>
        <taxon>Kitasatosporales</taxon>
        <taxon>Streptomycetaceae</taxon>
        <taxon>Streptomyces</taxon>
    </lineage>
</organism>
<sequence>MTAEAPPLSGRAEVRIVSTSPEVARQVADVLRRFFACDEGRSYPAGPEGAGTRLHLTLDPSYSAPPLRRPWIETSRRPTDRTHPREAV</sequence>
<dbReference type="RefSeq" id="WP_369260756.1">
    <property type="nucleotide sequence ID" value="NZ_CP163440.1"/>
</dbReference>
<protein>
    <submittedName>
        <fullName evidence="2">Uncharacterized protein</fullName>
    </submittedName>
</protein>
<evidence type="ECO:0000256" key="1">
    <source>
        <dbReference type="SAM" id="MobiDB-lite"/>
    </source>
</evidence>
<evidence type="ECO:0000313" key="2">
    <source>
        <dbReference type="EMBL" id="XDQ64058.1"/>
    </source>
</evidence>
<name>A0AB39SCS4_9ACTN</name>
<gene>
    <name evidence="2" type="ORF">AB5J50_26375</name>
</gene>
<accession>A0AB39SCS4</accession>
<dbReference type="EMBL" id="CP163440">
    <property type="protein sequence ID" value="XDQ64058.1"/>
    <property type="molecule type" value="Genomic_DNA"/>
</dbReference>